<keyword evidence="1" id="KW-0472">Membrane</keyword>
<evidence type="ECO:0000313" key="2">
    <source>
        <dbReference type="EMBL" id="MBU2663583.1"/>
    </source>
</evidence>
<dbReference type="Proteomes" id="UP001519654">
    <property type="component" value="Unassembled WGS sequence"/>
</dbReference>
<proteinExistence type="predicted"/>
<evidence type="ECO:0000313" key="3">
    <source>
        <dbReference type="Proteomes" id="UP001519654"/>
    </source>
</evidence>
<keyword evidence="1" id="KW-1133">Transmembrane helix</keyword>
<name>A0ABS5YJE1_9ACTN</name>
<accession>A0ABS5YJE1</accession>
<comment type="caution">
    <text evidence="2">The sequence shown here is derived from an EMBL/GenBank/DDBJ whole genome shotgun (WGS) entry which is preliminary data.</text>
</comment>
<dbReference type="EMBL" id="JAHKKG010000003">
    <property type="protein sequence ID" value="MBU2663583.1"/>
    <property type="molecule type" value="Genomic_DNA"/>
</dbReference>
<reference evidence="2 3" key="1">
    <citation type="submission" date="2021-06" db="EMBL/GenBank/DDBJ databases">
        <title>Actinoplanes lichenicola sp. nov., and Actinoplanes ovalisporus sp. nov., isolated from lichen in Thailand.</title>
        <authorList>
            <person name="Saeng-In P."/>
            <person name="Kanchanasin P."/>
            <person name="Yuki M."/>
            <person name="Kudo T."/>
            <person name="Ohkuma M."/>
            <person name="Phongsopitanun W."/>
            <person name="Tanasupawat S."/>
        </authorList>
    </citation>
    <scope>NUCLEOTIDE SEQUENCE [LARGE SCALE GENOMIC DNA]</scope>
    <source>
        <strain evidence="2 3">NBRC 110975</strain>
    </source>
</reference>
<feature type="transmembrane region" description="Helical" evidence="1">
    <location>
        <begin position="29"/>
        <end position="46"/>
    </location>
</feature>
<sequence length="50" mass="4991">MEEMGKFIVLATVAGAAIAAAKKAGARLGIPAAAVPVIAGALYLAARRLR</sequence>
<dbReference type="RefSeq" id="WP_215785572.1">
    <property type="nucleotide sequence ID" value="NZ_JAHKKG010000003.1"/>
</dbReference>
<keyword evidence="1" id="KW-0812">Transmembrane</keyword>
<keyword evidence="3" id="KW-1185">Reference proteome</keyword>
<evidence type="ECO:0000256" key="1">
    <source>
        <dbReference type="SAM" id="Phobius"/>
    </source>
</evidence>
<organism evidence="2 3">
    <name type="scientific">Paractinoplanes bogorensis</name>
    <dbReference type="NCBI Taxonomy" id="1610840"/>
    <lineage>
        <taxon>Bacteria</taxon>
        <taxon>Bacillati</taxon>
        <taxon>Actinomycetota</taxon>
        <taxon>Actinomycetes</taxon>
        <taxon>Micromonosporales</taxon>
        <taxon>Micromonosporaceae</taxon>
        <taxon>Paractinoplanes</taxon>
    </lineage>
</organism>
<gene>
    <name evidence="2" type="ORF">KOI35_08700</name>
</gene>
<protein>
    <submittedName>
        <fullName evidence="2">Uncharacterized protein</fullName>
    </submittedName>
</protein>